<dbReference type="SUPFAM" id="SSF46785">
    <property type="entry name" value="Winged helix' DNA-binding domain"/>
    <property type="match status" value="1"/>
</dbReference>
<name>A0ABY0ITS6_9RHOO</name>
<feature type="transmembrane region" description="Helical" evidence="5">
    <location>
        <begin position="232"/>
        <end position="254"/>
    </location>
</feature>
<accession>A0ABY0ITS6</accession>
<evidence type="ECO:0000256" key="4">
    <source>
        <dbReference type="ARBA" id="ARBA00023163"/>
    </source>
</evidence>
<dbReference type="Pfam" id="PF03466">
    <property type="entry name" value="LysR_substrate"/>
    <property type="match status" value="1"/>
</dbReference>
<comment type="similarity">
    <text evidence="1">Belongs to the LysR transcriptional regulatory family.</text>
</comment>
<keyword evidence="5" id="KW-1133">Transmembrane helix</keyword>
<keyword evidence="2" id="KW-0805">Transcription regulation</keyword>
<dbReference type="Proteomes" id="UP000292136">
    <property type="component" value="Unassembled WGS sequence"/>
</dbReference>
<dbReference type="PROSITE" id="PS50931">
    <property type="entry name" value="HTH_LYSR"/>
    <property type="match status" value="1"/>
</dbReference>
<dbReference type="InterPro" id="IPR036390">
    <property type="entry name" value="WH_DNA-bd_sf"/>
</dbReference>
<keyword evidence="5" id="KW-0812">Transmembrane</keyword>
<evidence type="ECO:0000256" key="2">
    <source>
        <dbReference type="ARBA" id="ARBA00023015"/>
    </source>
</evidence>
<comment type="caution">
    <text evidence="7">The sequence shown here is derived from an EMBL/GenBank/DDBJ whole genome shotgun (WGS) entry which is preliminary data.</text>
</comment>
<dbReference type="InterPro" id="IPR036388">
    <property type="entry name" value="WH-like_DNA-bd_sf"/>
</dbReference>
<dbReference type="PANTHER" id="PTHR30346">
    <property type="entry name" value="TRANSCRIPTIONAL DUAL REGULATOR HCAR-RELATED"/>
    <property type="match status" value="1"/>
</dbReference>
<keyword evidence="4" id="KW-0804">Transcription</keyword>
<dbReference type="CDD" id="cd08414">
    <property type="entry name" value="PBP2_LTTR_aromatics_like"/>
    <property type="match status" value="1"/>
</dbReference>
<evidence type="ECO:0000313" key="8">
    <source>
        <dbReference type="Proteomes" id="UP000292136"/>
    </source>
</evidence>
<evidence type="ECO:0000313" key="7">
    <source>
        <dbReference type="EMBL" id="RZT90954.1"/>
    </source>
</evidence>
<dbReference type="EMBL" id="SHKM01000001">
    <property type="protein sequence ID" value="RZT90954.1"/>
    <property type="molecule type" value="Genomic_DNA"/>
</dbReference>
<gene>
    <name evidence="7" type="ORF">EV678_1779</name>
</gene>
<evidence type="ECO:0000259" key="6">
    <source>
        <dbReference type="PROSITE" id="PS50931"/>
    </source>
</evidence>
<evidence type="ECO:0000256" key="1">
    <source>
        <dbReference type="ARBA" id="ARBA00009437"/>
    </source>
</evidence>
<dbReference type="Pfam" id="PF00126">
    <property type="entry name" value="HTH_1"/>
    <property type="match status" value="1"/>
</dbReference>
<evidence type="ECO:0000256" key="3">
    <source>
        <dbReference type="ARBA" id="ARBA00023125"/>
    </source>
</evidence>
<dbReference type="InterPro" id="IPR005119">
    <property type="entry name" value="LysR_subst-bd"/>
</dbReference>
<protein>
    <submittedName>
        <fullName evidence="7">LysR family transcriptional regulator</fullName>
    </submittedName>
</protein>
<evidence type="ECO:0000256" key="5">
    <source>
        <dbReference type="SAM" id="Phobius"/>
    </source>
</evidence>
<keyword evidence="3" id="KW-0238">DNA-binding</keyword>
<dbReference type="SUPFAM" id="SSF53850">
    <property type="entry name" value="Periplasmic binding protein-like II"/>
    <property type="match status" value="1"/>
</dbReference>
<dbReference type="InterPro" id="IPR000847">
    <property type="entry name" value="LysR_HTH_N"/>
</dbReference>
<reference evidence="7 8" key="1">
    <citation type="submission" date="2019-02" db="EMBL/GenBank/DDBJ databases">
        <title>Genomic Encyclopedia of Type Strains, Phase IV (KMG-IV): sequencing the most valuable type-strain genomes for metagenomic binning, comparative biology and taxonomic classification.</title>
        <authorList>
            <person name="Goeker M."/>
        </authorList>
    </citation>
    <scope>NUCLEOTIDE SEQUENCE [LARGE SCALE GENOMIC DNA]</scope>
    <source>
        <strain evidence="7 8">DSM 21223</strain>
    </source>
</reference>
<feature type="domain" description="HTH lysR-type" evidence="6">
    <location>
        <begin position="2"/>
        <end position="59"/>
    </location>
</feature>
<sequence length="297" mass="31597">MPSLRQIRYFLSVADLGGFTPAAAALHVAQPALSRQIAQLEEELGFALLRREPRGVSLTEAGALFRQRVGGLEEELRSAAEDARRLHRGEGGVLRLLHSSSTPLAGPLLAALQDFTRDQPRVRVDVDRLSSEQQQEAVAQGRADLGLARLPLLRQEGGIEIRPLPEERLWAALPAGHALAGASVLALGDLADECFVFAVHRERGGLARRVTDLCLARGFAPRLAPVTSRKTAMLNLVAAGFGIAVVPAAMASLATPGVHFVPLADADALARAALLLPPRPSALAAAFADALQRRWSA</sequence>
<keyword evidence="8" id="KW-1185">Reference proteome</keyword>
<dbReference type="PANTHER" id="PTHR30346:SF17">
    <property type="entry name" value="LYSR FAMILY TRANSCRIPTIONAL REGULATOR"/>
    <property type="match status" value="1"/>
</dbReference>
<dbReference type="Gene3D" id="3.40.190.10">
    <property type="entry name" value="Periplasmic binding protein-like II"/>
    <property type="match status" value="2"/>
</dbReference>
<proteinExistence type="inferred from homology"/>
<dbReference type="PRINTS" id="PR00039">
    <property type="entry name" value="HTHLYSR"/>
</dbReference>
<dbReference type="Gene3D" id="1.10.10.10">
    <property type="entry name" value="Winged helix-like DNA-binding domain superfamily/Winged helix DNA-binding domain"/>
    <property type="match status" value="1"/>
</dbReference>
<organism evidence="7 8">
    <name type="scientific">Azospira oryzae</name>
    <dbReference type="NCBI Taxonomy" id="146939"/>
    <lineage>
        <taxon>Bacteria</taxon>
        <taxon>Pseudomonadati</taxon>
        <taxon>Pseudomonadota</taxon>
        <taxon>Betaproteobacteria</taxon>
        <taxon>Rhodocyclales</taxon>
        <taxon>Rhodocyclaceae</taxon>
        <taxon>Azospira</taxon>
    </lineage>
</organism>
<dbReference type="RefSeq" id="WP_130459212.1">
    <property type="nucleotide sequence ID" value="NZ_SHKM01000001.1"/>
</dbReference>
<keyword evidence="5" id="KW-0472">Membrane</keyword>